<dbReference type="Gene3D" id="3.90.1030.10">
    <property type="entry name" value="Ribosomal protein L17"/>
    <property type="match status" value="1"/>
</dbReference>
<evidence type="ECO:0000256" key="1">
    <source>
        <dbReference type="ARBA" id="ARBA00008777"/>
    </source>
</evidence>
<keyword evidence="3 5" id="KW-0687">Ribonucleoprotein</keyword>
<dbReference type="AlphaFoldDB" id="K2F7T5"/>
<organism evidence="7">
    <name type="scientific">uncultured bacterium</name>
    <name type="common">gcode 4</name>
    <dbReference type="NCBI Taxonomy" id="1234023"/>
    <lineage>
        <taxon>Bacteria</taxon>
        <taxon>environmental samples</taxon>
    </lineage>
</organism>
<comment type="caution">
    <text evidence="7">The sequence shown here is derived from an EMBL/GenBank/DDBJ whole genome shotgun (WGS) entry which is preliminary data.</text>
</comment>
<dbReference type="PANTHER" id="PTHR14413">
    <property type="entry name" value="RIBOSOMAL PROTEIN L17"/>
    <property type="match status" value="1"/>
</dbReference>
<protein>
    <recommendedName>
        <fullName evidence="4 6">50S ribosomal protein L17</fullName>
    </recommendedName>
</protein>
<evidence type="ECO:0000256" key="6">
    <source>
        <dbReference type="RuleBase" id="RU000661"/>
    </source>
</evidence>
<dbReference type="PANTHER" id="PTHR14413:SF16">
    <property type="entry name" value="LARGE RIBOSOMAL SUBUNIT PROTEIN BL17M"/>
    <property type="match status" value="1"/>
</dbReference>
<evidence type="ECO:0000256" key="5">
    <source>
        <dbReference type="RuleBase" id="RU000660"/>
    </source>
</evidence>
<keyword evidence="2 5" id="KW-0689">Ribosomal protein</keyword>
<dbReference type="NCBIfam" id="TIGR00059">
    <property type="entry name" value="L17"/>
    <property type="match status" value="1"/>
</dbReference>
<proteinExistence type="inferred from homology"/>
<dbReference type="GO" id="GO:0022625">
    <property type="term" value="C:cytosolic large ribosomal subunit"/>
    <property type="evidence" value="ECO:0007669"/>
    <property type="project" value="TreeGrafter"/>
</dbReference>
<name>K2F7T5_9BACT</name>
<dbReference type="SUPFAM" id="SSF64263">
    <property type="entry name" value="Prokaryotic ribosomal protein L17"/>
    <property type="match status" value="1"/>
</dbReference>
<sequence length="119" mass="13693">MRHRVKNTFKFNHKDGDHRSAVLRNLATSFFIHKSLVTTQKRARALSIIVDNLINVVNSKDEMNAIREVERHVFTKESSLELFNNIAPKYKDKKCGLTSITPIKFRDGDSAKLVKIQLV</sequence>
<reference evidence="7" key="1">
    <citation type="journal article" date="2012" name="Science">
        <title>Fermentation, hydrogen, and sulfur metabolism in multiple uncultivated bacterial phyla.</title>
        <authorList>
            <person name="Wrighton K.C."/>
            <person name="Thomas B.C."/>
            <person name="Sharon I."/>
            <person name="Miller C.S."/>
            <person name="Castelle C.J."/>
            <person name="VerBerkmoes N.C."/>
            <person name="Wilkins M.J."/>
            <person name="Hettich R.L."/>
            <person name="Lipton M.S."/>
            <person name="Williams K.H."/>
            <person name="Long P.E."/>
            <person name="Banfield J.F."/>
        </authorList>
    </citation>
    <scope>NUCLEOTIDE SEQUENCE [LARGE SCALE GENOMIC DNA]</scope>
</reference>
<evidence type="ECO:0000313" key="7">
    <source>
        <dbReference type="EMBL" id="EKE27216.1"/>
    </source>
</evidence>
<evidence type="ECO:0000256" key="2">
    <source>
        <dbReference type="ARBA" id="ARBA00022980"/>
    </source>
</evidence>
<gene>
    <name evidence="7" type="ORF">ACD_3C00241G0005</name>
</gene>
<accession>K2F7T5</accession>
<dbReference type="InterPro" id="IPR036373">
    <property type="entry name" value="Ribosomal_bL17_sf"/>
</dbReference>
<dbReference type="InterPro" id="IPR000456">
    <property type="entry name" value="Ribosomal_bL17"/>
</dbReference>
<evidence type="ECO:0000256" key="4">
    <source>
        <dbReference type="ARBA" id="ARBA00035494"/>
    </source>
</evidence>
<dbReference type="EMBL" id="AMFJ01000515">
    <property type="protein sequence ID" value="EKE27216.1"/>
    <property type="molecule type" value="Genomic_DNA"/>
</dbReference>
<dbReference type="GO" id="GO:0003735">
    <property type="term" value="F:structural constituent of ribosome"/>
    <property type="evidence" value="ECO:0007669"/>
    <property type="project" value="InterPro"/>
</dbReference>
<dbReference type="GO" id="GO:0006412">
    <property type="term" value="P:translation"/>
    <property type="evidence" value="ECO:0007669"/>
    <property type="project" value="InterPro"/>
</dbReference>
<evidence type="ECO:0000256" key="3">
    <source>
        <dbReference type="ARBA" id="ARBA00023274"/>
    </source>
</evidence>
<dbReference type="Pfam" id="PF01196">
    <property type="entry name" value="Ribosomal_L17"/>
    <property type="match status" value="1"/>
</dbReference>
<comment type="similarity">
    <text evidence="1 5">Belongs to the bacterial ribosomal protein bL17 family.</text>
</comment>